<keyword evidence="5" id="KW-0812">Transmembrane</keyword>
<evidence type="ECO:0000256" key="3">
    <source>
        <dbReference type="ARBA" id="ARBA00029447"/>
    </source>
</evidence>
<dbReference type="FunFam" id="1.10.287.950:FF:000001">
    <property type="entry name" value="Methyl-accepting chemotaxis sensory transducer"/>
    <property type="match status" value="1"/>
</dbReference>
<dbReference type="SMART" id="SM00283">
    <property type="entry name" value="MA"/>
    <property type="match status" value="1"/>
</dbReference>
<dbReference type="Pfam" id="PF00015">
    <property type="entry name" value="MCPsignal"/>
    <property type="match status" value="1"/>
</dbReference>
<feature type="domain" description="PAS" evidence="7">
    <location>
        <begin position="25"/>
        <end position="60"/>
    </location>
</feature>
<dbReference type="Proteomes" id="UP000248259">
    <property type="component" value="Unassembled WGS sequence"/>
</dbReference>
<proteinExistence type="inferred from homology"/>
<keyword evidence="9" id="KW-1185">Reference proteome</keyword>
<reference evidence="8 9" key="1">
    <citation type="submission" date="2018-06" db="EMBL/GenBank/DDBJ databases">
        <title>Azoarcus communis strain SWub3 genome.</title>
        <authorList>
            <person name="Zorraquino Salvo V."/>
            <person name="Toubiana D."/>
            <person name="Blumwald E."/>
        </authorList>
    </citation>
    <scope>NUCLEOTIDE SEQUENCE [LARGE SCALE GENOMIC DNA]</scope>
    <source>
        <strain evidence="8 9">SWub3</strain>
    </source>
</reference>
<sequence length="544" mass="59176">MRSATLTRDVETLIPEGAFIYSRTDLQGRIEELNQAFADISAYSREEMLGQPHNMVRHPDMPPEAFADMWADLKQGRPWRGLVKNRRKDGGYYWVVANASPVREQGRIVGYQSIRGRPTREEVAAAEAAYRRIRTGDRSIKVYHGRIVSTRPAWLDGLLSLRAQMSLIGVMALLPAVVVLACALTGAGPVPMPMLALVLLSSLYALYFLAVYAPRVNRDLGATAAWLEAVLTTGDLRPRFDLSRRDVIGAVARRADKVISSMQATLQGMGEVSAEVGRAAGSVGQSVREVRQAAHVQSEAAGSAASSIQQVTVSIAEVANHADSTRTVAEETSRTSDQGARIAREASSNIQSLAERIRISAEQLESLGKRSDEIGRITGVIREIADQTNLLALNAAIEAARAGEQGRGFAVVADEVRKLAERTGQATREIGDMISTIRDETRLAVDTMRVGATQVGEGVERVGAAEASLTRINTEMGHTRQRVTEISNASGEQRMAMEELARHIEQVATMTEQNVAVVSDTECMVIQLDTVVNRMRKAVGQYSV</sequence>
<evidence type="ECO:0000256" key="2">
    <source>
        <dbReference type="ARBA" id="ARBA00023224"/>
    </source>
</evidence>
<evidence type="ECO:0000259" key="6">
    <source>
        <dbReference type="PROSITE" id="PS50111"/>
    </source>
</evidence>
<dbReference type="OrthoDB" id="9813966at2"/>
<feature type="domain" description="Methyl-accepting transducer" evidence="6">
    <location>
        <begin position="272"/>
        <end position="508"/>
    </location>
</feature>
<dbReference type="CDD" id="cd11386">
    <property type="entry name" value="MCP_signal"/>
    <property type="match status" value="1"/>
</dbReference>
<dbReference type="PROSITE" id="PS50112">
    <property type="entry name" value="PAS"/>
    <property type="match status" value="1"/>
</dbReference>
<dbReference type="PANTHER" id="PTHR32089:SF112">
    <property type="entry name" value="LYSOZYME-LIKE PROTEIN-RELATED"/>
    <property type="match status" value="1"/>
</dbReference>
<evidence type="ECO:0000259" key="7">
    <source>
        <dbReference type="PROSITE" id="PS50112"/>
    </source>
</evidence>
<name>A0A323UYA5_9RHOO</name>
<dbReference type="NCBIfam" id="TIGR00229">
    <property type="entry name" value="sensory_box"/>
    <property type="match status" value="1"/>
</dbReference>
<dbReference type="GO" id="GO:0007165">
    <property type="term" value="P:signal transduction"/>
    <property type="evidence" value="ECO:0007669"/>
    <property type="project" value="UniProtKB-KW"/>
</dbReference>
<dbReference type="GO" id="GO:0016020">
    <property type="term" value="C:membrane"/>
    <property type="evidence" value="ECO:0007669"/>
    <property type="project" value="UniProtKB-SubCell"/>
</dbReference>
<dbReference type="RefSeq" id="WP_110525136.1">
    <property type="nucleotide sequence ID" value="NZ_QKOE01000008.1"/>
</dbReference>
<dbReference type="InterPro" id="IPR000014">
    <property type="entry name" value="PAS"/>
</dbReference>
<evidence type="ECO:0000256" key="5">
    <source>
        <dbReference type="SAM" id="Phobius"/>
    </source>
</evidence>
<dbReference type="AlphaFoldDB" id="A0A323UYA5"/>
<dbReference type="GO" id="GO:0006935">
    <property type="term" value="P:chemotaxis"/>
    <property type="evidence" value="ECO:0007669"/>
    <property type="project" value="UniProtKB-ARBA"/>
</dbReference>
<dbReference type="Gene3D" id="1.10.287.950">
    <property type="entry name" value="Methyl-accepting chemotaxis protein"/>
    <property type="match status" value="1"/>
</dbReference>
<keyword evidence="5" id="KW-1133">Transmembrane helix</keyword>
<organism evidence="8 9">
    <name type="scientific">Parazoarcus communis SWub3 = DSM 12120</name>
    <dbReference type="NCBI Taxonomy" id="1121029"/>
    <lineage>
        <taxon>Bacteria</taxon>
        <taxon>Pseudomonadati</taxon>
        <taxon>Pseudomonadota</taxon>
        <taxon>Betaproteobacteria</taxon>
        <taxon>Rhodocyclales</taxon>
        <taxon>Zoogloeaceae</taxon>
        <taxon>Parazoarcus</taxon>
    </lineage>
</organism>
<keyword evidence="2 4" id="KW-0807">Transducer</keyword>
<dbReference type="CDD" id="cd00130">
    <property type="entry name" value="PAS"/>
    <property type="match status" value="1"/>
</dbReference>
<evidence type="ECO:0000256" key="1">
    <source>
        <dbReference type="ARBA" id="ARBA00004370"/>
    </source>
</evidence>
<dbReference type="PROSITE" id="PS50111">
    <property type="entry name" value="CHEMOTAXIS_TRANSDUC_2"/>
    <property type="match status" value="1"/>
</dbReference>
<dbReference type="Pfam" id="PF08447">
    <property type="entry name" value="PAS_3"/>
    <property type="match status" value="1"/>
</dbReference>
<evidence type="ECO:0000313" key="9">
    <source>
        <dbReference type="Proteomes" id="UP000248259"/>
    </source>
</evidence>
<accession>A0A323UYA5</accession>
<evidence type="ECO:0000256" key="4">
    <source>
        <dbReference type="PROSITE-ProRule" id="PRU00284"/>
    </source>
</evidence>
<evidence type="ECO:0000313" key="8">
    <source>
        <dbReference type="EMBL" id="PZA16196.1"/>
    </source>
</evidence>
<dbReference type="InterPro" id="IPR004089">
    <property type="entry name" value="MCPsignal_dom"/>
</dbReference>
<dbReference type="Gene3D" id="3.30.450.20">
    <property type="entry name" value="PAS domain"/>
    <property type="match status" value="1"/>
</dbReference>
<comment type="subcellular location">
    <subcellularLocation>
        <location evidence="1">Membrane</location>
    </subcellularLocation>
</comment>
<feature type="transmembrane region" description="Helical" evidence="5">
    <location>
        <begin position="167"/>
        <end position="188"/>
    </location>
</feature>
<dbReference type="InterPro" id="IPR013655">
    <property type="entry name" value="PAS_fold_3"/>
</dbReference>
<comment type="similarity">
    <text evidence="3">Belongs to the methyl-accepting chemotaxis (MCP) protein family.</text>
</comment>
<dbReference type="InterPro" id="IPR035965">
    <property type="entry name" value="PAS-like_dom_sf"/>
</dbReference>
<dbReference type="SUPFAM" id="SSF55785">
    <property type="entry name" value="PYP-like sensor domain (PAS domain)"/>
    <property type="match status" value="1"/>
</dbReference>
<keyword evidence="5" id="KW-0472">Membrane</keyword>
<dbReference type="EMBL" id="QKOE01000008">
    <property type="protein sequence ID" value="PZA16196.1"/>
    <property type="molecule type" value="Genomic_DNA"/>
</dbReference>
<feature type="transmembrane region" description="Helical" evidence="5">
    <location>
        <begin position="194"/>
        <end position="213"/>
    </location>
</feature>
<dbReference type="SUPFAM" id="SSF58104">
    <property type="entry name" value="Methyl-accepting chemotaxis protein (MCP) signaling domain"/>
    <property type="match status" value="1"/>
</dbReference>
<gene>
    <name evidence="8" type="ORF">DNK49_12845</name>
</gene>
<comment type="caution">
    <text evidence="8">The sequence shown here is derived from an EMBL/GenBank/DDBJ whole genome shotgun (WGS) entry which is preliminary data.</text>
</comment>
<protein>
    <submittedName>
        <fullName evidence="8">Chemotaxis protein</fullName>
    </submittedName>
</protein>
<dbReference type="PANTHER" id="PTHR32089">
    <property type="entry name" value="METHYL-ACCEPTING CHEMOTAXIS PROTEIN MCPB"/>
    <property type="match status" value="1"/>
</dbReference>